<keyword evidence="10" id="KW-0813">Transport</keyword>
<evidence type="ECO:0000256" key="2">
    <source>
        <dbReference type="ARBA" id="ARBA00022475"/>
    </source>
</evidence>
<comment type="catalytic activity">
    <reaction evidence="8">
        <text>fluoride(in) = fluoride(out)</text>
        <dbReference type="Rhea" id="RHEA:76159"/>
        <dbReference type="ChEBI" id="CHEBI:17051"/>
    </reaction>
    <physiologicalReaction direction="left-to-right" evidence="8">
        <dbReference type="Rhea" id="RHEA:76160"/>
    </physiologicalReaction>
</comment>
<feature type="transmembrane region" description="Helical" evidence="10">
    <location>
        <begin position="97"/>
        <end position="118"/>
    </location>
</feature>
<dbReference type="GO" id="GO:0005886">
    <property type="term" value="C:plasma membrane"/>
    <property type="evidence" value="ECO:0007669"/>
    <property type="project" value="UniProtKB-SubCell"/>
</dbReference>
<dbReference type="PANTHER" id="PTHR28259">
    <property type="entry name" value="FLUORIDE EXPORT PROTEIN 1-RELATED"/>
    <property type="match status" value="1"/>
</dbReference>
<comment type="function">
    <text evidence="9 10">Fluoride-specific ion channel. Important for reducing fluoride concentration in the cell, thus reducing its toxicity.</text>
</comment>
<dbReference type="STRING" id="1432562.WN59_03170"/>
<accession>A0A0M2ST77</accession>
<keyword evidence="10" id="KW-0406">Ion transport</keyword>
<dbReference type="HAMAP" id="MF_00454">
    <property type="entry name" value="FluC"/>
    <property type="match status" value="1"/>
</dbReference>
<keyword evidence="5 10" id="KW-0472">Membrane</keyword>
<evidence type="ECO:0000256" key="6">
    <source>
        <dbReference type="ARBA" id="ARBA00023303"/>
    </source>
</evidence>
<dbReference type="EMBL" id="LAYZ01000001">
    <property type="protein sequence ID" value="KKK35830.1"/>
    <property type="molecule type" value="Genomic_DNA"/>
</dbReference>
<keyword evidence="12" id="KW-1185">Reference proteome</keyword>
<keyword evidence="10" id="KW-0479">Metal-binding</keyword>
<dbReference type="Pfam" id="PF02537">
    <property type="entry name" value="CRCB"/>
    <property type="match status" value="1"/>
</dbReference>
<organism evidence="11 12">
    <name type="scientific">Salinicoccus sediminis</name>
    <dbReference type="NCBI Taxonomy" id="1432562"/>
    <lineage>
        <taxon>Bacteria</taxon>
        <taxon>Bacillati</taxon>
        <taxon>Bacillota</taxon>
        <taxon>Bacilli</taxon>
        <taxon>Bacillales</taxon>
        <taxon>Staphylococcaceae</taxon>
        <taxon>Salinicoccus</taxon>
    </lineage>
</organism>
<comment type="subcellular location">
    <subcellularLocation>
        <location evidence="1 10">Cell membrane</location>
        <topology evidence="1 10">Multi-pass membrane protein</topology>
    </subcellularLocation>
</comment>
<evidence type="ECO:0000256" key="4">
    <source>
        <dbReference type="ARBA" id="ARBA00022989"/>
    </source>
</evidence>
<dbReference type="PANTHER" id="PTHR28259:SF1">
    <property type="entry name" value="FLUORIDE EXPORT PROTEIN 1-RELATED"/>
    <property type="match status" value="1"/>
</dbReference>
<feature type="transmembrane region" description="Helical" evidence="10">
    <location>
        <begin position="57"/>
        <end position="77"/>
    </location>
</feature>
<evidence type="ECO:0000313" key="11">
    <source>
        <dbReference type="EMBL" id="KKK35830.1"/>
    </source>
</evidence>
<keyword evidence="3 10" id="KW-0812">Transmembrane</keyword>
<dbReference type="OrthoDB" id="9815830at2"/>
<dbReference type="PATRIC" id="fig|1432562.3.peg.649"/>
<evidence type="ECO:0000256" key="8">
    <source>
        <dbReference type="ARBA" id="ARBA00035585"/>
    </source>
</evidence>
<sequence length="119" mass="13011">MTLFVLALGAALGAVLRAAILDLKIFRRFAIPYGTITVNIAGSFLMGLCVPVLQSSGMLYTGIIFGFLGGFTTYSAFSLDQLSLLQERRYRELFRYIFITIFFSMVALATGLMTGVSLS</sequence>
<evidence type="ECO:0000256" key="7">
    <source>
        <dbReference type="ARBA" id="ARBA00035120"/>
    </source>
</evidence>
<dbReference type="RefSeq" id="WP_046512418.1">
    <property type="nucleotide sequence ID" value="NZ_LAYZ01000001.1"/>
</dbReference>
<feature type="binding site" evidence="10">
    <location>
        <position position="69"/>
    </location>
    <ligand>
        <name>Na(+)</name>
        <dbReference type="ChEBI" id="CHEBI:29101"/>
        <note>structural</note>
    </ligand>
</feature>
<protein>
    <recommendedName>
        <fullName evidence="10">Fluoride-specific ion channel FluC</fullName>
    </recommendedName>
</protein>
<dbReference type="Proteomes" id="UP000034287">
    <property type="component" value="Unassembled WGS sequence"/>
</dbReference>
<evidence type="ECO:0000313" key="12">
    <source>
        <dbReference type="Proteomes" id="UP000034287"/>
    </source>
</evidence>
<keyword evidence="10" id="KW-0915">Sodium</keyword>
<dbReference type="AlphaFoldDB" id="A0A0M2ST77"/>
<feature type="transmembrane region" description="Helical" evidence="10">
    <location>
        <begin position="28"/>
        <end position="50"/>
    </location>
</feature>
<proteinExistence type="inferred from homology"/>
<dbReference type="GO" id="GO:0046872">
    <property type="term" value="F:metal ion binding"/>
    <property type="evidence" value="ECO:0007669"/>
    <property type="project" value="UniProtKB-KW"/>
</dbReference>
<gene>
    <name evidence="10" type="primary">fluC</name>
    <name evidence="10" type="synonym">crcB</name>
    <name evidence="11" type="ORF">WN59_03170</name>
</gene>
<comment type="similarity">
    <text evidence="7 10">Belongs to the fluoride channel Fluc/FEX (TC 1.A.43) family.</text>
</comment>
<evidence type="ECO:0000256" key="9">
    <source>
        <dbReference type="ARBA" id="ARBA00049940"/>
    </source>
</evidence>
<dbReference type="GO" id="GO:0062054">
    <property type="term" value="F:fluoride channel activity"/>
    <property type="evidence" value="ECO:0007669"/>
    <property type="project" value="UniProtKB-UniRule"/>
</dbReference>
<name>A0A0M2ST77_9STAP</name>
<keyword evidence="6 10" id="KW-0407">Ion channel</keyword>
<evidence type="ECO:0000256" key="1">
    <source>
        <dbReference type="ARBA" id="ARBA00004651"/>
    </source>
</evidence>
<reference evidence="11 12" key="1">
    <citation type="submission" date="2015-04" db="EMBL/GenBank/DDBJ databases">
        <title>Taxonomic description and genome sequence of Salinicoccus sediminis sp. nov., a novel hyper halotolerant bacterium isolated from marine sediment.</title>
        <authorList>
            <person name="Mathan Kumar R."/>
            <person name="Kaur G."/>
            <person name="Kumar N."/>
            <person name="Kumar A."/>
            <person name="Singh N.K."/>
            <person name="Kaur N."/>
            <person name="Mayilraj S."/>
        </authorList>
    </citation>
    <scope>NUCLEOTIDE SEQUENCE [LARGE SCALE GENOMIC DNA]</scope>
    <source>
        <strain evidence="11 12">SV-16</strain>
    </source>
</reference>
<keyword evidence="2 10" id="KW-1003">Cell membrane</keyword>
<keyword evidence="4 10" id="KW-1133">Transmembrane helix</keyword>
<dbReference type="InterPro" id="IPR003691">
    <property type="entry name" value="FluC"/>
</dbReference>
<evidence type="ECO:0000256" key="5">
    <source>
        <dbReference type="ARBA" id="ARBA00023136"/>
    </source>
</evidence>
<comment type="caution">
    <text evidence="11">The sequence shown here is derived from an EMBL/GenBank/DDBJ whole genome shotgun (WGS) entry which is preliminary data.</text>
</comment>
<evidence type="ECO:0000256" key="10">
    <source>
        <dbReference type="HAMAP-Rule" id="MF_00454"/>
    </source>
</evidence>
<feature type="binding site" evidence="10">
    <location>
        <position position="72"/>
    </location>
    <ligand>
        <name>Na(+)</name>
        <dbReference type="ChEBI" id="CHEBI:29101"/>
        <note>structural</note>
    </ligand>
</feature>
<dbReference type="GO" id="GO:0140114">
    <property type="term" value="P:cellular detoxification of fluoride"/>
    <property type="evidence" value="ECO:0007669"/>
    <property type="project" value="UniProtKB-UniRule"/>
</dbReference>
<evidence type="ECO:0000256" key="3">
    <source>
        <dbReference type="ARBA" id="ARBA00022692"/>
    </source>
</evidence>
<comment type="activity regulation">
    <text evidence="10">Na(+) is not transported, but it plays an essential structural role and its presence is essential for fluoride channel function.</text>
</comment>